<dbReference type="WBParaSite" id="ES5_v2.g30184.t1">
    <property type="protein sequence ID" value="ES5_v2.g30184.t1"/>
    <property type="gene ID" value="ES5_v2.g30184"/>
</dbReference>
<organism evidence="1 2">
    <name type="scientific">Panagrolaimus sp. ES5</name>
    <dbReference type="NCBI Taxonomy" id="591445"/>
    <lineage>
        <taxon>Eukaryota</taxon>
        <taxon>Metazoa</taxon>
        <taxon>Ecdysozoa</taxon>
        <taxon>Nematoda</taxon>
        <taxon>Chromadorea</taxon>
        <taxon>Rhabditida</taxon>
        <taxon>Tylenchina</taxon>
        <taxon>Panagrolaimomorpha</taxon>
        <taxon>Panagrolaimoidea</taxon>
        <taxon>Panagrolaimidae</taxon>
        <taxon>Panagrolaimus</taxon>
    </lineage>
</organism>
<sequence length="208" mass="21679">VVTPVTTTPNGLQTGYANNLYPLNNGYQVSNGFVGGINSLYPSTGVSSLNNNYQFVNGLDGTSTVIDRTTGVTIGYLGANGVVIPVNAGINSLQTGYGNGYQFGGGINPLPNGLNTLYPSTGVTNQGITNGLTNTALNQYNSLIQNGYGSLYSSTMGTGLNGMNGYYPNTNGFGNGMNPYLGQQQFFGYNGYPFTGQQYGGYPLNGNS</sequence>
<proteinExistence type="predicted"/>
<dbReference type="Proteomes" id="UP000887579">
    <property type="component" value="Unplaced"/>
</dbReference>
<reference evidence="2" key="1">
    <citation type="submission" date="2022-11" db="UniProtKB">
        <authorList>
            <consortium name="WormBaseParasite"/>
        </authorList>
    </citation>
    <scope>IDENTIFICATION</scope>
</reference>
<evidence type="ECO:0000313" key="1">
    <source>
        <dbReference type="Proteomes" id="UP000887579"/>
    </source>
</evidence>
<name>A0AC34GKL3_9BILA</name>
<accession>A0AC34GKL3</accession>
<protein>
    <submittedName>
        <fullName evidence="2">Uncharacterized protein</fullName>
    </submittedName>
</protein>
<evidence type="ECO:0000313" key="2">
    <source>
        <dbReference type="WBParaSite" id="ES5_v2.g30184.t1"/>
    </source>
</evidence>